<dbReference type="EMBL" id="BARU01039106">
    <property type="protein sequence ID" value="GAH77722.1"/>
    <property type="molecule type" value="Genomic_DNA"/>
</dbReference>
<evidence type="ECO:0000313" key="1">
    <source>
        <dbReference type="EMBL" id="GAH77722.1"/>
    </source>
</evidence>
<dbReference type="AlphaFoldDB" id="X1I7N3"/>
<proteinExistence type="predicted"/>
<reference evidence="1" key="1">
    <citation type="journal article" date="2014" name="Front. Microbiol.">
        <title>High frequency of phylogenetically diverse reductive dehalogenase-homologous genes in deep subseafloor sedimentary metagenomes.</title>
        <authorList>
            <person name="Kawai M."/>
            <person name="Futagami T."/>
            <person name="Toyoda A."/>
            <person name="Takaki Y."/>
            <person name="Nishi S."/>
            <person name="Hori S."/>
            <person name="Arai W."/>
            <person name="Tsubouchi T."/>
            <person name="Morono Y."/>
            <person name="Uchiyama I."/>
            <person name="Ito T."/>
            <person name="Fujiyama A."/>
            <person name="Inagaki F."/>
            <person name="Takami H."/>
        </authorList>
    </citation>
    <scope>NUCLEOTIDE SEQUENCE</scope>
    <source>
        <strain evidence="1">Expedition CK06-06</strain>
    </source>
</reference>
<name>X1I7N3_9ZZZZ</name>
<protein>
    <submittedName>
        <fullName evidence="1">Uncharacterized protein</fullName>
    </submittedName>
</protein>
<gene>
    <name evidence="1" type="ORF">S03H2_60655</name>
</gene>
<comment type="caution">
    <text evidence="1">The sequence shown here is derived from an EMBL/GenBank/DDBJ whole genome shotgun (WGS) entry which is preliminary data.</text>
</comment>
<feature type="non-terminal residue" evidence="1">
    <location>
        <position position="1"/>
    </location>
</feature>
<sequence length="98" mass="10562">WFICSTVAWFSSISFILASRADWRSAISWAVSPSSCLIASWLASSSTEVIEGQAEAILDSTEGETVAAEKNEETSVVAEDLAKNTLDLTEGEVTKQDD</sequence>
<organism evidence="1">
    <name type="scientific">marine sediment metagenome</name>
    <dbReference type="NCBI Taxonomy" id="412755"/>
    <lineage>
        <taxon>unclassified sequences</taxon>
        <taxon>metagenomes</taxon>
        <taxon>ecological metagenomes</taxon>
    </lineage>
</organism>
<accession>X1I7N3</accession>